<reference evidence="7" key="1">
    <citation type="submission" date="2020-11" db="EMBL/GenBank/DDBJ databases">
        <authorList>
            <person name="Tran Van P."/>
        </authorList>
    </citation>
    <scope>NUCLEOTIDE SEQUENCE</scope>
</reference>
<feature type="transmembrane region" description="Helical" evidence="5">
    <location>
        <begin position="351"/>
        <end position="377"/>
    </location>
</feature>
<feature type="transmembrane region" description="Helical" evidence="5">
    <location>
        <begin position="35"/>
        <end position="52"/>
    </location>
</feature>
<dbReference type="OrthoDB" id="3900342at2759"/>
<evidence type="ECO:0000256" key="4">
    <source>
        <dbReference type="ARBA" id="ARBA00023136"/>
    </source>
</evidence>
<name>A0A7R9A8K7_9CRUS</name>
<feature type="transmembrane region" description="Helical" evidence="5">
    <location>
        <begin position="64"/>
        <end position="83"/>
    </location>
</feature>
<sequence length="576" mass="62878">MGVLRSFYSRLSRKRINDPLADDTELNRVLSTLDLTALGIGSTLGLGVYVLAGEVAKQTAGPSVTISFLIAGIASAFAGLCYAEFGARVPKAGSAYVYSYVTVGELIAFIIGWNLILEYIIGTASVAKGYSGYLDALLDHKMSGAFRDVWDIHKDVSPALAEYIAEYFDFFAFGVTFFTSVILAVGVNISSMFNKLFTLLNLAVILFGPLKVFGCFVLSPHCITIFVSHVSLLPAATPENWNIPEDKTTLGSGGFLPYGISGMLAGAATCFYGFVGFDVIATTGKLGLTGEETRNPQKSIPFAIVLSLSFIFLAYFGISTVLTMMVPYYSLNENSPIPSAFADLNWNFAKWIVSIGALFGLSTSLLGGMFPLPRVVYAMAMDGVMFRCLSSVNSWSKTPLLATLLAGLFGGIMAALFELRALVDMMSIGTLLAYTLVAACVLILRFPKILPTLKFTKAATLVGFNTLLVQAETEIFTEHETWALTLLGIFGFFILVHLIILFRQPQQTKGLKFKVISPLVIFSFLYYFCQVPFIPLLPALSIFINTYLMLKLSVKTWERFGVWMAIGEFLHFSQSP</sequence>
<evidence type="ECO:0000313" key="7">
    <source>
        <dbReference type="EMBL" id="CAD7249508.1"/>
    </source>
</evidence>
<dbReference type="Proteomes" id="UP000677054">
    <property type="component" value="Unassembled WGS sequence"/>
</dbReference>
<dbReference type="Pfam" id="PF13906">
    <property type="entry name" value="AA_permease_C"/>
    <property type="match status" value="1"/>
</dbReference>
<protein>
    <recommendedName>
        <fullName evidence="6">Cationic amino acid transporter C-terminal domain-containing protein</fullName>
    </recommendedName>
</protein>
<dbReference type="Gene3D" id="1.20.1740.10">
    <property type="entry name" value="Amino acid/polyamine transporter I"/>
    <property type="match status" value="1"/>
</dbReference>
<dbReference type="EMBL" id="LR901850">
    <property type="protein sequence ID" value="CAD7249508.1"/>
    <property type="molecule type" value="Genomic_DNA"/>
</dbReference>
<dbReference type="PANTHER" id="PTHR43243:SF105">
    <property type="entry name" value="CATIONIC AMINO ACID TRANSPORTER C-TERMINAL DOMAIN-CONTAINING PROTEIN"/>
    <property type="match status" value="1"/>
</dbReference>
<dbReference type="EMBL" id="CAJPEV010002333">
    <property type="protein sequence ID" value="CAG0896554.1"/>
    <property type="molecule type" value="Genomic_DNA"/>
</dbReference>
<feature type="domain" description="Cationic amino acid transporter C-terminal" evidence="6">
    <location>
        <begin position="530"/>
        <end position="569"/>
    </location>
</feature>
<feature type="transmembrane region" description="Helical" evidence="5">
    <location>
        <begin position="255"/>
        <end position="281"/>
    </location>
</feature>
<dbReference type="Pfam" id="PF13520">
    <property type="entry name" value="AA_permease_2"/>
    <property type="match status" value="1"/>
</dbReference>
<dbReference type="InterPro" id="IPR002293">
    <property type="entry name" value="AA/rel_permease1"/>
</dbReference>
<organism evidence="7">
    <name type="scientific">Darwinula stevensoni</name>
    <dbReference type="NCBI Taxonomy" id="69355"/>
    <lineage>
        <taxon>Eukaryota</taxon>
        <taxon>Metazoa</taxon>
        <taxon>Ecdysozoa</taxon>
        <taxon>Arthropoda</taxon>
        <taxon>Crustacea</taxon>
        <taxon>Oligostraca</taxon>
        <taxon>Ostracoda</taxon>
        <taxon>Podocopa</taxon>
        <taxon>Podocopida</taxon>
        <taxon>Darwinulocopina</taxon>
        <taxon>Darwinuloidea</taxon>
        <taxon>Darwinulidae</taxon>
        <taxon>Darwinula</taxon>
    </lineage>
</organism>
<evidence type="ECO:0000259" key="6">
    <source>
        <dbReference type="Pfam" id="PF13906"/>
    </source>
</evidence>
<keyword evidence="3 5" id="KW-1133">Transmembrane helix</keyword>
<feature type="transmembrane region" description="Helical" evidence="5">
    <location>
        <begin position="202"/>
        <end position="235"/>
    </location>
</feature>
<evidence type="ECO:0000256" key="3">
    <source>
        <dbReference type="ARBA" id="ARBA00022989"/>
    </source>
</evidence>
<dbReference type="GO" id="GO:0061459">
    <property type="term" value="F:L-arginine transmembrane transporter activity"/>
    <property type="evidence" value="ECO:0007669"/>
    <property type="project" value="TreeGrafter"/>
</dbReference>
<dbReference type="GO" id="GO:0000064">
    <property type="term" value="F:L-ornithine transmembrane transporter activity"/>
    <property type="evidence" value="ECO:0007669"/>
    <property type="project" value="TreeGrafter"/>
</dbReference>
<keyword evidence="8" id="KW-1185">Reference proteome</keyword>
<keyword evidence="4 5" id="KW-0472">Membrane</keyword>
<feature type="non-terminal residue" evidence="7">
    <location>
        <position position="1"/>
    </location>
</feature>
<feature type="transmembrane region" description="Helical" evidence="5">
    <location>
        <begin position="302"/>
        <end position="331"/>
    </location>
</feature>
<evidence type="ECO:0000256" key="5">
    <source>
        <dbReference type="SAM" id="Phobius"/>
    </source>
</evidence>
<evidence type="ECO:0000256" key="2">
    <source>
        <dbReference type="ARBA" id="ARBA00022692"/>
    </source>
</evidence>
<dbReference type="FunFam" id="1.20.1740.10:FF:000010">
    <property type="entry name" value="probable cationic amino acid transporter"/>
    <property type="match status" value="1"/>
</dbReference>
<feature type="transmembrane region" description="Helical" evidence="5">
    <location>
        <begin position="170"/>
        <end position="190"/>
    </location>
</feature>
<feature type="transmembrane region" description="Helical" evidence="5">
    <location>
        <begin position="95"/>
        <end position="116"/>
    </location>
</feature>
<accession>A0A7R9A8K7</accession>
<feature type="transmembrane region" description="Helical" evidence="5">
    <location>
        <begin position="482"/>
        <end position="502"/>
    </location>
</feature>
<evidence type="ECO:0000256" key="1">
    <source>
        <dbReference type="ARBA" id="ARBA00004141"/>
    </source>
</evidence>
<gene>
    <name evidence="7" type="ORF">DSTB1V02_LOCUS9303</name>
</gene>
<feature type="transmembrane region" description="Helical" evidence="5">
    <location>
        <begin position="398"/>
        <end position="419"/>
    </location>
</feature>
<dbReference type="InterPro" id="IPR029485">
    <property type="entry name" value="CAT_C"/>
</dbReference>
<feature type="transmembrane region" description="Helical" evidence="5">
    <location>
        <begin position="425"/>
        <end position="446"/>
    </location>
</feature>
<dbReference type="GO" id="GO:0005886">
    <property type="term" value="C:plasma membrane"/>
    <property type="evidence" value="ECO:0007669"/>
    <property type="project" value="TreeGrafter"/>
</dbReference>
<dbReference type="PANTHER" id="PTHR43243">
    <property type="entry name" value="INNER MEMBRANE TRANSPORTER YGJI-RELATED"/>
    <property type="match status" value="1"/>
</dbReference>
<evidence type="ECO:0000313" key="8">
    <source>
        <dbReference type="Proteomes" id="UP000677054"/>
    </source>
</evidence>
<dbReference type="GO" id="GO:0097638">
    <property type="term" value="P:L-arginine import across plasma membrane"/>
    <property type="evidence" value="ECO:0007669"/>
    <property type="project" value="TreeGrafter"/>
</dbReference>
<proteinExistence type="predicted"/>
<dbReference type="GO" id="GO:0015189">
    <property type="term" value="F:L-lysine transmembrane transporter activity"/>
    <property type="evidence" value="ECO:0007669"/>
    <property type="project" value="TreeGrafter"/>
</dbReference>
<dbReference type="AlphaFoldDB" id="A0A7R9A8K7"/>
<keyword evidence="2 5" id="KW-0812">Transmembrane</keyword>
<comment type="subcellular location">
    <subcellularLocation>
        <location evidence="1">Membrane</location>
        <topology evidence="1">Multi-pass membrane protein</topology>
    </subcellularLocation>
</comment>